<accession>A0A6V8NJ59</accession>
<organism evidence="1 2">
    <name type="scientific">Candidatus Hakubella thermalkaliphila</name>
    <dbReference type="NCBI Taxonomy" id="2754717"/>
    <lineage>
        <taxon>Bacteria</taxon>
        <taxon>Bacillati</taxon>
        <taxon>Actinomycetota</taxon>
        <taxon>Actinomycetota incertae sedis</taxon>
        <taxon>Candidatus Hakubellales</taxon>
        <taxon>Candidatus Hakubellaceae</taxon>
        <taxon>Candidatus Hakubella</taxon>
    </lineage>
</organism>
<sequence>FLEKQKFESMIDILHACLLFWEQNNRKAISELLEETGNLNNNAFWQVAQTISEVLPDGDKEKQMLQGFLYGKENYGKTGARVDQYQMILFEKG</sequence>
<reference evidence="1 2" key="1">
    <citation type="journal article" date="2020" name="Front. Microbiol.">
        <title>Single-cell genomics of novel Actinobacteria with the Wood-Ljungdahl pathway discovered in a serpentinizing system.</title>
        <authorList>
            <person name="Merino N."/>
            <person name="Kawai M."/>
            <person name="Boyd E.S."/>
            <person name="Colman D.R."/>
            <person name="McGlynn S.E."/>
            <person name="Nealson K.H."/>
            <person name="Kurokawa K."/>
            <person name="Hongoh Y."/>
        </authorList>
    </citation>
    <scope>NUCLEOTIDE SEQUENCE [LARGE SCALE GENOMIC DNA]</scope>
    <source>
        <strain evidence="1 2">S03</strain>
    </source>
</reference>
<dbReference type="Proteomes" id="UP000574717">
    <property type="component" value="Unassembled WGS sequence"/>
</dbReference>
<evidence type="ECO:0000313" key="1">
    <source>
        <dbReference type="EMBL" id="GFP20243.1"/>
    </source>
</evidence>
<dbReference type="EMBL" id="BLRU01000317">
    <property type="protein sequence ID" value="GFP20243.1"/>
    <property type="molecule type" value="Genomic_DNA"/>
</dbReference>
<dbReference type="AlphaFoldDB" id="A0A6V8NJ59"/>
<proteinExistence type="predicted"/>
<name>A0A6V8NJ59_9ACTN</name>
<protein>
    <submittedName>
        <fullName evidence="1">Uncharacterized protein</fullName>
    </submittedName>
</protein>
<feature type="non-terminal residue" evidence="1">
    <location>
        <position position="1"/>
    </location>
</feature>
<comment type="caution">
    <text evidence="1">The sequence shown here is derived from an EMBL/GenBank/DDBJ whole genome shotgun (WGS) entry which is preliminary data.</text>
</comment>
<evidence type="ECO:0000313" key="2">
    <source>
        <dbReference type="Proteomes" id="UP000574717"/>
    </source>
</evidence>
<gene>
    <name evidence="1" type="ORF">HKBW3S03_01745</name>
</gene>